<organism evidence="1 2">
    <name type="scientific">Mesorhizobium sangaii</name>
    <dbReference type="NCBI Taxonomy" id="505389"/>
    <lineage>
        <taxon>Bacteria</taxon>
        <taxon>Pseudomonadati</taxon>
        <taxon>Pseudomonadota</taxon>
        <taxon>Alphaproteobacteria</taxon>
        <taxon>Hyphomicrobiales</taxon>
        <taxon>Phyllobacteriaceae</taxon>
        <taxon>Mesorhizobium</taxon>
    </lineage>
</organism>
<dbReference type="Proteomes" id="UP000556329">
    <property type="component" value="Unassembled WGS sequence"/>
</dbReference>
<protein>
    <submittedName>
        <fullName evidence="1">Uncharacterized protein</fullName>
    </submittedName>
</protein>
<dbReference type="EMBL" id="JACHEF010000012">
    <property type="protein sequence ID" value="MBB6414047.1"/>
    <property type="molecule type" value="Genomic_DNA"/>
</dbReference>
<reference evidence="1 2" key="1">
    <citation type="submission" date="2020-08" db="EMBL/GenBank/DDBJ databases">
        <title>Genomic Encyclopedia of Type Strains, Phase IV (KMG-IV): sequencing the most valuable type-strain genomes for metagenomic binning, comparative biology and taxonomic classification.</title>
        <authorList>
            <person name="Goeker M."/>
        </authorList>
    </citation>
    <scope>NUCLEOTIDE SEQUENCE [LARGE SCALE GENOMIC DNA]</scope>
    <source>
        <strain evidence="1 2">DSM 100039</strain>
    </source>
</reference>
<proteinExistence type="predicted"/>
<evidence type="ECO:0000313" key="2">
    <source>
        <dbReference type="Proteomes" id="UP000556329"/>
    </source>
</evidence>
<sequence length="57" mass="6034">MQSWVTRPCLSNAGAGLVALISDGCDPLDLRVTVDPHVEKQDTAAPGGYLRGFFSEA</sequence>
<name>A0A841PFS9_9HYPH</name>
<keyword evidence="2" id="KW-1185">Reference proteome</keyword>
<comment type="caution">
    <text evidence="1">The sequence shown here is derived from an EMBL/GenBank/DDBJ whole genome shotgun (WGS) entry which is preliminary data.</text>
</comment>
<dbReference type="AlphaFoldDB" id="A0A841PFS9"/>
<accession>A0A841PFS9</accession>
<evidence type="ECO:0000313" key="1">
    <source>
        <dbReference type="EMBL" id="MBB6414047.1"/>
    </source>
</evidence>
<gene>
    <name evidence="1" type="ORF">HNQ71_006756</name>
</gene>